<keyword evidence="1" id="KW-0812">Transmembrane</keyword>
<dbReference type="InterPro" id="IPR012495">
    <property type="entry name" value="TadE-like_dom"/>
</dbReference>
<evidence type="ECO:0000313" key="3">
    <source>
        <dbReference type="EMBL" id="MBM7123615.1"/>
    </source>
</evidence>
<dbReference type="Proteomes" id="UP001430065">
    <property type="component" value="Unassembled WGS sequence"/>
</dbReference>
<dbReference type="Pfam" id="PF07811">
    <property type="entry name" value="TadE"/>
    <property type="match status" value="1"/>
</dbReference>
<keyword evidence="1" id="KW-1133">Transmembrane helix</keyword>
<dbReference type="RefSeq" id="WP_204638138.1">
    <property type="nucleotide sequence ID" value="NZ_JADIKC010000014.1"/>
</dbReference>
<proteinExistence type="predicted"/>
<protein>
    <submittedName>
        <fullName evidence="3">Pilus assembly protein</fullName>
    </submittedName>
</protein>
<keyword evidence="1" id="KW-0472">Membrane</keyword>
<name>A0ABS2JX78_9GAMM</name>
<evidence type="ECO:0000313" key="4">
    <source>
        <dbReference type="Proteomes" id="UP001430065"/>
    </source>
</evidence>
<accession>A0ABS2JX78</accession>
<feature type="transmembrane region" description="Helical" evidence="1">
    <location>
        <begin position="20"/>
        <end position="44"/>
    </location>
</feature>
<evidence type="ECO:0000259" key="2">
    <source>
        <dbReference type="Pfam" id="PF07811"/>
    </source>
</evidence>
<feature type="domain" description="TadE-like" evidence="2">
    <location>
        <begin position="14"/>
        <end position="57"/>
    </location>
</feature>
<organism evidence="3 4">
    <name type="scientific">Dyella kyungheensis</name>
    <dbReference type="NCBI Taxonomy" id="1242174"/>
    <lineage>
        <taxon>Bacteria</taxon>
        <taxon>Pseudomonadati</taxon>
        <taxon>Pseudomonadota</taxon>
        <taxon>Gammaproteobacteria</taxon>
        <taxon>Lysobacterales</taxon>
        <taxon>Rhodanobacteraceae</taxon>
        <taxon>Dyella</taxon>
    </lineage>
</organism>
<sequence>MIIRHRANPTRQRGVAAIEFAFVFLLGVLPLLLITLTGVLIFAAQQSLSLASAEGARAALQYGTVAQRQSNACYAAQRSMAWLLAFSGESANCGTPAAPGASYAPVAISAATPCPSNAAMKCITVVASFDYNTHPFVPGASALYGWLMKSNLSSSATVQLDLGT</sequence>
<dbReference type="EMBL" id="JADIKC010000014">
    <property type="protein sequence ID" value="MBM7123615.1"/>
    <property type="molecule type" value="Genomic_DNA"/>
</dbReference>
<keyword evidence="4" id="KW-1185">Reference proteome</keyword>
<evidence type="ECO:0000256" key="1">
    <source>
        <dbReference type="SAM" id="Phobius"/>
    </source>
</evidence>
<gene>
    <name evidence="3" type="ORF">ISP20_20790</name>
</gene>
<reference evidence="3 4" key="1">
    <citation type="submission" date="2020-10" db="EMBL/GenBank/DDBJ databases">
        <title>Phylogeny of dyella-like bacteria.</title>
        <authorList>
            <person name="Fu J."/>
        </authorList>
    </citation>
    <scope>NUCLEOTIDE SEQUENCE [LARGE SCALE GENOMIC DNA]</scope>
    <source>
        <strain evidence="3 4">THG-B117</strain>
    </source>
</reference>
<comment type="caution">
    <text evidence="3">The sequence shown here is derived from an EMBL/GenBank/DDBJ whole genome shotgun (WGS) entry which is preliminary data.</text>
</comment>